<dbReference type="PANTHER" id="PTHR30367">
    <property type="entry name" value="P-HYDROXYBENZOIC ACID EFFLUX PUMP SUBUNIT AAEA-RELATED"/>
    <property type="match status" value="1"/>
</dbReference>
<comment type="similarity">
    <text evidence="1">Belongs to the membrane fusion protein (MFP) (TC 8.A.1) family.</text>
</comment>
<feature type="transmembrane region" description="Helical" evidence="6">
    <location>
        <begin position="6"/>
        <end position="27"/>
    </location>
</feature>
<evidence type="ECO:0000256" key="4">
    <source>
        <dbReference type="ARBA" id="ARBA00023054"/>
    </source>
</evidence>
<dbReference type="SUPFAM" id="SSF111369">
    <property type="entry name" value="HlyD-like secretion proteins"/>
    <property type="match status" value="1"/>
</dbReference>
<dbReference type="Pfam" id="PF25917">
    <property type="entry name" value="BSH_RND"/>
    <property type="match status" value="1"/>
</dbReference>
<gene>
    <name evidence="9" type="ORF">SAMN05216272_102274</name>
</gene>
<keyword evidence="3 6" id="KW-1133">Transmembrane helix</keyword>
<dbReference type="Gene3D" id="2.40.30.170">
    <property type="match status" value="1"/>
</dbReference>
<dbReference type="EMBL" id="FNDS01000002">
    <property type="protein sequence ID" value="SDH63634.1"/>
    <property type="molecule type" value="Genomic_DNA"/>
</dbReference>
<feature type="domain" description="p-hydroxybenzoic acid efflux pump subunit AaeA-like beta-barrel" evidence="8">
    <location>
        <begin position="188"/>
        <end position="284"/>
    </location>
</feature>
<keyword evidence="4" id="KW-0175">Coiled coil</keyword>
<evidence type="ECO:0000259" key="8">
    <source>
        <dbReference type="Pfam" id="PF25963"/>
    </source>
</evidence>
<dbReference type="NCBIfam" id="TIGR01730">
    <property type="entry name" value="RND_mfp"/>
    <property type="match status" value="1"/>
</dbReference>
<dbReference type="InterPro" id="IPR050393">
    <property type="entry name" value="MFP_Efflux_Pump"/>
</dbReference>
<dbReference type="AlphaFoldDB" id="A0A1G8E160"/>
<dbReference type="Gene3D" id="2.40.50.100">
    <property type="match status" value="1"/>
</dbReference>
<evidence type="ECO:0000259" key="7">
    <source>
        <dbReference type="Pfam" id="PF25917"/>
    </source>
</evidence>
<sequence length="301" mass="33056">MTLKSVFSLLATLIILTVAVIIGRTLWVNYMDTPWTRDGRVRAEIINVAPDVSGVVVNVLVRDNQQVKKGDLLMQIDPDHYQIAVKQAEALVASRKATLQMRLLNAKRRAAMDNEVVSRESLDDASNTAAAADADYQQALAALDAAKLNLERTQVRSAVDGYITNLNVYRGDYARAGEAKLAVVDENSYWVYGYFEETKLPHIAVGDPAELQLMSGERLKGHVESIARAIYDRDNPESRDLVADVNPTFNWVRLAQRVPVRIHIDQVPKGVLLAAGITTTVIVNPDSKNPVGEKGATAPAQ</sequence>
<dbReference type="InterPro" id="IPR058625">
    <property type="entry name" value="MdtA-like_BSH"/>
</dbReference>
<dbReference type="InterPro" id="IPR006143">
    <property type="entry name" value="RND_pump_MFP"/>
</dbReference>
<feature type="domain" description="Multidrug resistance protein MdtA-like barrel-sandwich hybrid" evidence="7">
    <location>
        <begin position="45"/>
        <end position="185"/>
    </location>
</feature>
<dbReference type="Pfam" id="PF25963">
    <property type="entry name" value="Beta-barrel_AAEA"/>
    <property type="match status" value="1"/>
</dbReference>
<evidence type="ECO:0000313" key="10">
    <source>
        <dbReference type="Proteomes" id="UP000199636"/>
    </source>
</evidence>
<evidence type="ECO:0000256" key="6">
    <source>
        <dbReference type="SAM" id="Phobius"/>
    </source>
</evidence>
<accession>A0A1G8E160</accession>
<keyword evidence="2 6" id="KW-0812">Transmembrane</keyword>
<dbReference type="GO" id="GO:0016020">
    <property type="term" value="C:membrane"/>
    <property type="evidence" value="ECO:0007669"/>
    <property type="project" value="InterPro"/>
</dbReference>
<keyword evidence="5 6" id="KW-0472">Membrane</keyword>
<name>A0A1G8E160_9PSED</name>
<proteinExistence type="inferred from homology"/>
<evidence type="ECO:0000256" key="2">
    <source>
        <dbReference type="ARBA" id="ARBA00022692"/>
    </source>
</evidence>
<dbReference type="PANTHER" id="PTHR30367:SF12">
    <property type="entry name" value="P-HYDROXYBENZOIC ACID EFFLUX PUMP SUBUNIT AAEA"/>
    <property type="match status" value="1"/>
</dbReference>
<protein>
    <submittedName>
        <fullName evidence="9">RND family efflux transporter, MFP subunit</fullName>
    </submittedName>
</protein>
<evidence type="ECO:0000313" key="9">
    <source>
        <dbReference type="EMBL" id="SDH63634.1"/>
    </source>
</evidence>
<keyword evidence="10" id="KW-1185">Reference proteome</keyword>
<organism evidence="9 10">
    <name type="scientific">Pseudomonas panipatensis</name>
    <dbReference type="NCBI Taxonomy" id="428992"/>
    <lineage>
        <taxon>Bacteria</taxon>
        <taxon>Pseudomonadati</taxon>
        <taxon>Pseudomonadota</taxon>
        <taxon>Gammaproteobacteria</taxon>
        <taxon>Pseudomonadales</taxon>
        <taxon>Pseudomonadaceae</taxon>
        <taxon>Pseudomonas</taxon>
    </lineage>
</organism>
<dbReference type="RefSeq" id="WP_090261538.1">
    <property type="nucleotide sequence ID" value="NZ_FNDS01000002.1"/>
</dbReference>
<reference evidence="10" key="1">
    <citation type="submission" date="2016-10" db="EMBL/GenBank/DDBJ databases">
        <authorList>
            <person name="Varghese N."/>
            <person name="Submissions S."/>
        </authorList>
    </citation>
    <scope>NUCLEOTIDE SEQUENCE [LARGE SCALE GENOMIC DNA]</scope>
    <source>
        <strain evidence="10">CCM 7469</strain>
    </source>
</reference>
<dbReference type="InterPro" id="IPR058634">
    <property type="entry name" value="AaeA-lik-b-barrel"/>
</dbReference>
<dbReference type="OrthoDB" id="9811754at2"/>
<evidence type="ECO:0000256" key="1">
    <source>
        <dbReference type="ARBA" id="ARBA00009477"/>
    </source>
</evidence>
<dbReference type="GO" id="GO:0022857">
    <property type="term" value="F:transmembrane transporter activity"/>
    <property type="evidence" value="ECO:0007669"/>
    <property type="project" value="InterPro"/>
</dbReference>
<evidence type="ECO:0000256" key="3">
    <source>
        <dbReference type="ARBA" id="ARBA00022989"/>
    </source>
</evidence>
<dbReference type="Proteomes" id="UP000199636">
    <property type="component" value="Unassembled WGS sequence"/>
</dbReference>
<evidence type="ECO:0000256" key="5">
    <source>
        <dbReference type="ARBA" id="ARBA00023136"/>
    </source>
</evidence>
<dbReference type="STRING" id="428992.SAMN05216272_102274"/>